<comment type="similarity">
    <text evidence="2">Belongs to the TPP enzyme family.</text>
</comment>
<evidence type="ECO:0000313" key="6">
    <source>
        <dbReference type="EMBL" id="MCV2866409.1"/>
    </source>
</evidence>
<feature type="domain" description="Thiamine pyrophosphate enzyme TPP-binding" evidence="5">
    <location>
        <begin position="9"/>
        <end position="142"/>
    </location>
</feature>
<dbReference type="InterPro" id="IPR011766">
    <property type="entry name" value="TPP_enzyme_TPP-bd"/>
</dbReference>
<dbReference type="EMBL" id="JAOWLA010000018">
    <property type="protein sequence ID" value="MCV2866409.1"/>
    <property type="molecule type" value="Genomic_DNA"/>
</dbReference>
<comment type="cofactor">
    <cofactor evidence="1">
        <name>thiamine diphosphate</name>
        <dbReference type="ChEBI" id="CHEBI:58937"/>
    </cofactor>
</comment>
<organism evidence="6 7">
    <name type="scientific">Albidovulum sediminicola</name>
    <dbReference type="NCBI Taxonomy" id="2984331"/>
    <lineage>
        <taxon>Bacteria</taxon>
        <taxon>Pseudomonadati</taxon>
        <taxon>Pseudomonadota</taxon>
        <taxon>Alphaproteobacteria</taxon>
        <taxon>Rhodobacterales</taxon>
        <taxon>Paracoccaceae</taxon>
        <taxon>Albidovulum</taxon>
    </lineage>
</organism>
<dbReference type="InterPro" id="IPR045229">
    <property type="entry name" value="TPP_enz"/>
</dbReference>
<dbReference type="Gene3D" id="3.40.50.970">
    <property type="match status" value="1"/>
</dbReference>
<comment type="caution">
    <text evidence="6">The sequence shown here is derived from an EMBL/GenBank/DDBJ whole genome shotgun (WGS) entry which is preliminary data.</text>
</comment>
<dbReference type="InterPro" id="IPR029061">
    <property type="entry name" value="THDP-binding"/>
</dbReference>
<keyword evidence="7" id="KW-1185">Reference proteome</keyword>
<evidence type="ECO:0000256" key="1">
    <source>
        <dbReference type="ARBA" id="ARBA00001964"/>
    </source>
</evidence>
<evidence type="ECO:0000259" key="5">
    <source>
        <dbReference type="Pfam" id="PF02775"/>
    </source>
</evidence>
<evidence type="ECO:0000256" key="4">
    <source>
        <dbReference type="ARBA" id="ARBA00023052"/>
    </source>
</evidence>
<dbReference type="InterPro" id="IPR000399">
    <property type="entry name" value="TPP-bd_CS"/>
</dbReference>
<evidence type="ECO:0000313" key="7">
    <source>
        <dbReference type="Proteomes" id="UP001652503"/>
    </source>
</evidence>
<evidence type="ECO:0000256" key="3">
    <source>
        <dbReference type="ARBA" id="ARBA00022679"/>
    </source>
</evidence>
<reference evidence="6 7" key="1">
    <citation type="submission" date="2022-10" db="EMBL/GenBank/DDBJ databases">
        <title>Defluviimonas sp. nov., isolated from ocean surface water.</title>
        <authorList>
            <person name="He W."/>
            <person name="Wang L."/>
            <person name="Zhang D.-F."/>
        </authorList>
    </citation>
    <scope>NUCLEOTIDE SEQUENCE [LARGE SCALE GENOMIC DNA]</scope>
    <source>
        <strain evidence="6 7">WL0075</strain>
    </source>
</reference>
<keyword evidence="3" id="KW-0808">Transferase</keyword>
<dbReference type="PANTHER" id="PTHR18968">
    <property type="entry name" value="THIAMINE PYROPHOSPHATE ENZYMES"/>
    <property type="match status" value="1"/>
</dbReference>
<accession>A0ABT2Z5J9</accession>
<evidence type="ECO:0000256" key="2">
    <source>
        <dbReference type="ARBA" id="ARBA00007812"/>
    </source>
</evidence>
<name>A0ABT2Z5J9_9RHOB</name>
<dbReference type="PANTHER" id="PTHR18968:SF13">
    <property type="entry name" value="ACETOLACTATE SYNTHASE CATALYTIC SUBUNIT, MITOCHONDRIAL"/>
    <property type="match status" value="1"/>
</dbReference>
<gene>
    <name evidence="6" type="ORF">OE647_16960</name>
</gene>
<keyword evidence="4" id="KW-0786">Thiamine pyrophosphate</keyword>
<dbReference type="SUPFAM" id="SSF52518">
    <property type="entry name" value="Thiamin diphosphate-binding fold (THDP-binding)"/>
    <property type="match status" value="1"/>
</dbReference>
<protein>
    <submittedName>
        <fullName evidence="6">Thiamine pyrophosphate-dependent enzyme</fullName>
    </submittedName>
</protein>
<proteinExistence type="inferred from homology"/>
<dbReference type="RefSeq" id="WP_263722943.1">
    <property type="nucleotide sequence ID" value="NZ_JAOWLA010000018.1"/>
</dbReference>
<dbReference type="Proteomes" id="UP001652503">
    <property type="component" value="Unassembled WGS sequence"/>
</dbReference>
<dbReference type="CDD" id="cd00568">
    <property type="entry name" value="TPP_enzymes"/>
    <property type="match status" value="1"/>
</dbReference>
<sequence length="155" mass="16694">MTEVWCRISVPDPKSLVVTANFGSIGLGLQQAIGAGIGHPERPVVLFTGDGGFMMGGINEFNTAVRLGLNLIVIVANDSAYGAEHIQFLDRKMEPSLTQFDWPSFSDVARSLGGHGIEVRSAADLDAALASLQTLDRPLLIDLHLDPNDVPRMRI</sequence>
<dbReference type="PROSITE" id="PS00187">
    <property type="entry name" value="TPP_ENZYMES"/>
    <property type="match status" value="1"/>
</dbReference>
<dbReference type="Pfam" id="PF02775">
    <property type="entry name" value="TPP_enzyme_C"/>
    <property type="match status" value="1"/>
</dbReference>